<protein>
    <recommendedName>
        <fullName evidence="4 12">Ribosomal RNA small subunit methyltransferase E</fullName>
        <ecNumber evidence="3 12">2.1.1.193</ecNumber>
    </recommendedName>
</protein>
<gene>
    <name evidence="15" type="ORF">EBB59_04520</name>
</gene>
<dbReference type="GO" id="GO:0005737">
    <property type="term" value="C:cytoplasm"/>
    <property type="evidence" value="ECO:0007669"/>
    <property type="project" value="UniProtKB-SubCell"/>
</dbReference>
<dbReference type="PANTHER" id="PTHR30027:SF3">
    <property type="entry name" value="16S RRNA (URACIL(1498)-N(3))-METHYLTRANSFERASE"/>
    <property type="match status" value="1"/>
</dbReference>
<keyword evidence="8 12" id="KW-0808">Transferase</keyword>
<dbReference type="GO" id="GO:0070475">
    <property type="term" value="P:rRNA base methylation"/>
    <property type="evidence" value="ECO:0007669"/>
    <property type="project" value="TreeGrafter"/>
</dbReference>
<reference evidence="15 16" key="1">
    <citation type="submission" date="2018-10" db="EMBL/GenBank/DDBJ databases">
        <title>Proposal of Lysobacter pythonis sp. nov. isolated from royal pythons (Python regius).</title>
        <authorList>
            <person name="Hans-Juergen B."/>
            <person name="Huptas C."/>
            <person name="Sandra B."/>
            <person name="Igor L."/>
            <person name="Joachim S."/>
            <person name="Siegfried S."/>
            <person name="Mareike W."/>
            <person name="Peter K."/>
        </authorList>
    </citation>
    <scope>NUCLEOTIDE SEQUENCE [LARGE SCALE GENOMIC DNA]</scope>
    <source>
        <strain evidence="15 16">4284/11</strain>
    </source>
</reference>
<dbReference type="EMBL" id="RFLY01000005">
    <property type="protein sequence ID" value="RMH93516.1"/>
    <property type="molecule type" value="Genomic_DNA"/>
</dbReference>
<dbReference type="SUPFAM" id="SSF75217">
    <property type="entry name" value="alpha/beta knot"/>
    <property type="match status" value="1"/>
</dbReference>
<evidence type="ECO:0000256" key="7">
    <source>
        <dbReference type="ARBA" id="ARBA00022603"/>
    </source>
</evidence>
<comment type="similarity">
    <text evidence="2 12">Belongs to the RNA methyltransferase RsmE family.</text>
</comment>
<dbReference type="PANTHER" id="PTHR30027">
    <property type="entry name" value="RIBOSOMAL RNA SMALL SUBUNIT METHYLTRANSFERASE E"/>
    <property type="match status" value="1"/>
</dbReference>
<evidence type="ECO:0000256" key="9">
    <source>
        <dbReference type="ARBA" id="ARBA00022691"/>
    </source>
</evidence>
<accession>A0A3M2HUV2</accession>
<dbReference type="PIRSF" id="PIRSF015601">
    <property type="entry name" value="MTase_slr0722"/>
    <property type="match status" value="1"/>
</dbReference>
<evidence type="ECO:0000259" key="13">
    <source>
        <dbReference type="Pfam" id="PF04452"/>
    </source>
</evidence>
<keyword evidence="9 12" id="KW-0949">S-adenosyl-L-methionine</keyword>
<dbReference type="InterPro" id="IPR029028">
    <property type="entry name" value="Alpha/beta_knot_MTases"/>
</dbReference>
<comment type="caution">
    <text evidence="15">The sequence shown here is derived from an EMBL/GenBank/DDBJ whole genome shotgun (WGS) entry which is preliminary data.</text>
</comment>
<feature type="domain" description="Ribosomal RNA small subunit methyltransferase E PUA-like" evidence="14">
    <location>
        <begin position="21"/>
        <end position="61"/>
    </location>
</feature>
<comment type="subcellular location">
    <subcellularLocation>
        <location evidence="1 12">Cytoplasm</location>
    </subcellularLocation>
</comment>
<evidence type="ECO:0000256" key="10">
    <source>
        <dbReference type="ARBA" id="ARBA00025699"/>
    </source>
</evidence>
<dbReference type="GO" id="GO:0070042">
    <property type="term" value="F:rRNA (uridine-N3-)-methyltransferase activity"/>
    <property type="evidence" value="ECO:0007669"/>
    <property type="project" value="TreeGrafter"/>
</dbReference>
<keyword evidence="5 12" id="KW-0963">Cytoplasm</keyword>
<evidence type="ECO:0000256" key="8">
    <source>
        <dbReference type="ARBA" id="ARBA00022679"/>
    </source>
</evidence>
<dbReference type="Pfam" id="PF04452">
    <property type="entry name" value="Methyltrans_RNA"/>
    <property type="match status" value="1"/>
</dbReference>
<evidence type="ECO:0000256" key="12">
    <source>
        <dbReference type="PIRNR" id="PIRNR015601"/>
    </source>
</evidence>
<organism evidence="15 16">
    <name type="scientific">Solilutibacter pythonis</name>
    <dbReference type="NCBI Taxonomy" id="2483112"/>
    <lineage>
        <taxon>Bacteria</taxon>
        <taxon>Pseudomonadati</taxon>
        <taxon>Pseudomonadota</taxon>
        <taxon>Gammaproteobacteria</taxon>
        <taxon>Lysobacterales</taxon>
        <taxon>Lysobacteraceae</taxon>
        <taxon>Solilutibacter</taxon>
    </lineage>
</organism>
<evidence type="ECO:0000256" key="1">
    <source>
        <dbReference type="ARBA" id="ARBA00004496"/>
    </source>
</evidence>
<dbReference type="Pfam" id="PF20260">
    <property type="entry name" value="PUA_4"/>
    <property type="match status" value="1"/>
</dbReference>
<dbReference type="Gene3D" id="3.40.1280.10">
    <property type="match status" value="1"/>
</dbReference>
<sequence length="245" mass="26214">MRLTRVYVGMPLVIGARVALPEHAGGHLVRVLRLAEGDDCVLFNGDGHDYAAKLRQVGKRGTQADVVAMTPVDNESPLRITLMQGIARGEKMDLILQKATELGVAAFIPIYSERGEVKLEGARADKRLAHWRGVVVSACEQSGRAFVPEVTAPRTLTQALAVPGLPGRRYTLSPEASEGIESLARPDDGRLLVAVGPEGGWSPRDLGQLTDAGFRTLRLGPRILRTETAGLAAISALQTRLGDLG</sequence>
<evidence type="ECO:0000313" key="16">
    <source>
        <dbReference type="Proteomes" id="UP000275012"/>
    </source>
</evidence>
<evidence type="ECO:0000313" key="15">
    <source>
        <dbReference type="EMBL" id="RMH93516.1"/>
    </source>
</evidence>
<keyword evidence="16" id="KW-1185">Reference proteome</keyword>
<dbReference type="CDD" id="cd18084">
    <property type="entry name" value="RsmE-like"/>
    <property type="match status" value="1"/>
</dbReference>
<evidence type="ECO:0000256" key="2">
    <source>
        <dbReference type="ARBA" id="ARBA00005528"/>
    </source>
</evidence>
<dbReference type="RefSeq" id="WP_122100965.1">
    <property type="nucleotide sequence ID" value="NZ_RFLY01000005.1"/>
</dbReference>
<dbReference type="InterPro" id="IPR046886">
    <property type="entry name" value="RsmE_MTase_dom"/>
</dbReference>
<evidence type="ECO:0000256" key="4">
    <source>
        <dbReference type="ARBA" id="ARBA00013673"/>
    </source>
</evidence>
<dbReference type="NCBIfam" id="TIGR00046">
    <property type="entry name" value="RsmE family RNA methyltransferase"/>
    <property type="match status" value="1"/>
</dbReference>
<keyword evidence="6 12" id="KW-0698">rRNA processing</keyword>
<comment type="catalytic activity">
    <reaction evidence="11 12">
        <text>uridine(1498) in 16S rRNA + S-adenosyl-L-methionine = N(3)-methyluridine(1498) in 16S rRNA + S-adenosyl-L-homocysteine + H(+)</text>
        <dbReference type="Rhea" id="RHEA:42920"/>
        <dbReference type="Rhea" id="RHEA-COMP:10283"/>
        <dbReference type="Rhea" id="RHEA-COMP:10284"/>
        <dbReference type="ChEBI" id="CHEBI:15378"/>
        <dbReference type="ChEBI" id="CHEBI:57856"/>
        <dbReference type="ChEBI" id="CHEBI:59789"/>
        <dbReference type="ChEBI" id="CHEBI:65315"/>
        <dbReference type="ChEBI" id="CHEBI:74502"/>
        <dbReference type="EC" id="2.1.1.193"/>
    </reaction>
</comment>
<evidence type="ECO:0000256" key="3">
    <source>
        <dbReference type="ARBA" id="ARBA00012328"/>
    </source>
</evidence>
<evidence type="ECO:0000256" key="11">
    <source>
        <dbReference type="ARBA" id="ARBA00047944"/>
    </source>
</evidence>
<evidence type="ECO:0000256" key="6">
    <source>
        <dbReference type="ARBA" id="ARBA00022552"/>
    </source>
</evidence>
<dbReference type="Gene3D" id="2.40.240.20">
    <property type="entry name" value="Hypothetical PUA domain-like, domain 1"/>
    <property type="match status" value="1"/>
</dbReference>
<dbReference type="InterPro" id="IPR006700">
    <property type="entry name" value="RsmE"/>
</dbReference>
<dbReference type="InterPro" id="IPR046887">
    <property type="entry name" value="RsmE_PUA-like"/>
</dbReference>
<evidence type="ECO:0000256" key="5">
    <source>
        <dbReference type="ARBA" id="ARBA00022490"/>
    </source>
</evidence>
<feature type="domain" description="Ribosomal RNA small subunit methyltransferase E methyltransferase" evidence="13">
    <location>
        <begin position="74"/>
        <end position="238"/>
    </location>
</feature>
<dbReference type="InterPro" id="IPR029026">
    <property type="entry name" value="tRNA_m1G_MTases_N"/>
</dbReference>
<dbReference type="SUPFAM" id="SSF88697">
    <property type="entry name" value="PUA domain-like"/>
    <property type="match status" value="1"/>
</dbReference>
<evidence type="ECO:0000259" key="14">
    <source>
        <dbReference type="Pfam" id="PF20260"/>
    </source>
</evidence>
<dbReference type="NCBIfam" id="NF008692">
    <property type="entry name" value="PRK11713.1-5"/>
    <property type="match status" value="1"/>
</dbReference>
<dbReference type="Proteomes" id="UP000275012">
    <property type="component" value="Unassembled WGS sequence"/>
</dbReference>
<dbReference type="AlphaFoldDB" id="A0A3M2HUV2"/>
<dbReference type="InterPro" id="IPR015947">
    <property type="entry name" value="PUA-like_sf"/>
</dbReference>
<name>A0A3M2HUV2_9GAMM</name>
<comment type="function">
    <text evidence="10 12">Specifically methylates the N3 position of the uracil ring of uridine 1498 (m3U1498) in 16S rRNA. Acts on the fully assembled 30S ribosomal subunit.</text>
</comment>
<dbReference type="OrthoDB" id="9815641at2"/>
<dbReference type="EC" id="2.1.1.193" evidence="3 12"/>
<proteinExistence type="inferred from homology"/>
<keyword evidence="7 12" id="KW-0489">Methyltransferase</keyword>